<geneLocation type="plasmid" evidence="1">
    <name>pKF3-94</name>
</geneLocation>
<dbReference type="EMBL" id="FJ876826">
    <property type="protein sequence ID" value="ADD63452.1"/>
    <property type="molecule type" value="Genomic_DNA"/>
</dbReference>
<gene>
    <name evidence="1" type="ORF">pKF94-083</name>
</gene>
<evidence type="ECO:0000313" key="1">
    <source>
        <dbReference type="EMBL" id="ADD63452.1"/>
    </source>
</evidence>
<sequence length="56" mass="6180">MAVKNPVITDSVKSGEPAHMFLSMNTMKENKALRPVSPNNIKIQESESLIKTPIIT</sequence>
<accession>D4HQK6</accession>
<proteinExistence type="predicted"/>
<dbReference type="AlphaFoldDB" id="D4HQK6"/>
<organism evidence="1">
    <name type="scientific">Klebsiella pneumoniae</name>
    <dbReference type="NCBI Taxonomy" id="573"/>
    <lineage>
        <taxon>Bacteria</taxon>
        <taxon>Pseudomonadati</taxon>
        <taxon>Pseudomonadota</taxon>
        <taxon>Gammaproteobacteria</taxon>
        <taxon>Enterobacterales</taxon>
        <taxon>Enterobacteriaceae</taxon>
        <taxon>Klebsiella/Raoultella group</taxon>
        <taxon>Klebsiella</taxon>
        <taxon>Klebsiella pneumoniae complex</taxon>
    </lineage>
</organism>
<protein>
    <submittedName>
        <fullName evidence="1">Uncharacterized protein</fullName>
    </submittedName>
</protein>
<name>D4HQK6_KLEPN</name>
<reference evidence="1" key="1">
    <citation type="journal article" date="2010" name="PLoS ONE">
        <title>Sequencing and genetic variation of multidrug resistance plasmids in Klebsiella pneumoniae.</title>
        <authorList>
            <person name="Zhao F."/>
            <person name="Bai J."/>
            <person name="Wu J."/>
            <person name="Liu J."/>
            <person name="Zhou M."/>
            <person name="Xia S."/>
            <person name="Wang S."/>
            <person name="Yao X."/>
            <person name="Yi H."/>
            <person name="Lin M."/>
            <person name="Gao S."/>
            <person name="Zhou T."/>
            <person name="Xu Z."/>
            <person name="Niu Y."/>
            <person name="Bao Q."/>
        </authorList>
    </citation>
    <scope>NUCLEOTIDE SEQUENCE</scope>
    <source>
        <strain evidence="1">KF3</strain>
        <plasmid evidence="1">pKF3-94</plasmid>
    </source>
</reference>
<keyword evidence="1" id="KW-0614">Plasmid</keyword>